<keyword evidence="2" id="KW-0687">Ribonucleoprotein</keyword>
<dbReference type="Gene3D" id="3.30.1330.30">
    <property type="match status" value="1"/>
</dbReference>
<reference evidence="2 3" key="1">
    <citation type="submission" date="2019-03" db="EMBL/GenBank/DDBJ databases">
        <title>Genomic Encyclopedia of Type Strains, Phase IV (KMG-IV): sequencing the most valuable type-strain genomes for metagenomic binning, comparative biology and taxonomic classification.</title>
        <authorList>
            <person name="Goeker M."/>
        </authorList>
    </citation>
    <scope>NUCLEOTIDE SEQUENCE [LARGE SCALE GENOMIC DNA]</scope>
    <source>
        <strain evidence="2 3">DSM 19377</strain>
    </source>
</reference>
<feature type="domain" description="Ribosomal protein eL8/eL30/eS12/Gadd45" evidence="1">
    <location>
        <begin position="5"/>
        <end position="88"/>
    </location>
</feature>
<dbReference type="AlphaFoldDB" id="A0A4R2P642"/>
<name>A0A4R2P642_9BACL</name>
<evidence type="ECO:0000259" key="1">
    <source>
        <dbReference type="Pfam" id="PF01248"/>
    </source>
</evidence>
<dbReference type="NCBIfam" id="NF005825">
    <property type="entry name" value="PRK07714.1"/>
    <property type="match status" value="1"/>
</dbReference>
<dbReference type="InterPro" id="IPR004038">
    <property type="entry name" value="Ribosomal_eL8/eL30/eS12/Gad45"/>
</dbReference>
<comment type="caution">
    <text evidence="2">The sequence shown here is derived from an EMBL/GenBank/DDBJ whole genome shotgun (WGS) entry which is preliminary data.</text>
</comment>
<evidence type="ECO:0000313" key="2">
    <source>
        <dbReference type="EMBL" id="TCP30293.1"/>
    </source>
</evidence>
<dbReference type="InterPro" id="IPR029064">
    <property type="entry name" value="Ribosomal_eL30-like_sf"/>
</dbReference>
<dbReference type="Pfam" id="PF01248">
    <property type="entry name" value="Ribosomal_L7Ae"/>
    <property type="match status" value="1"/>
</dbReference>
<protein>
    <submittedName>
        <fullName evidence="2">LSU ribosomal protein L7AE</fullName>
    </submittedName>
</protein>
<keyword evidence="2" id="KW-0689">Ribosomal protein</keyword>
<proteinExistence type="predicted"/>
<keyword evidence="3" id="KW-1185">Reference proteome</keyword>
<sequence length="105" mass="11598">MSNSKWHSFLGLAQRAGKVVSGEETVMRVVRQKKAIIVILSEDASERTKKTITNKCAYYQIPLRTVPNREELGHAIGQPSRVLAAVTDTGLGNKLIALFDQSFRG</sequence>
<accession>A0A4R2P642</accession>
<gene>
    <name evidence="2" type="ORF">EV207_106116</name>
</gene>
<dbReference type="RefSeq" id="WP_132744898.1">
    <property type="nucleotide sequence ID" value="NZ_SLXK01000006.1"/>
</dbReference>
<evidence type="ECO:0000313" key="3">
    <source>
        <dbReference type="Proteomes" id="UP000295416"/>
    </source>
</evidence>
<dbReference type="EMBL" id="SLXK01000006">
    <property type="protein sequence ID" value="TCP30293.1"/>
    <property type="molecule type" value="Genomic_DNA"/>
</dbReference>
<dbReference type="Proteomes" id="UP000295416">
    <property type="component" value="Unassembled WGS sequence"/>
</dbReference>
<dbReference type="GO" id="GO:0005840">
    <property type="term" value="C:ribosome"/>
    <property type="evidence" value="ECO:0007669"/>
    <property type="project" value="UniProtKB-KW"/>
</dbReference>
<dbReference type="OrthoDB" id="9794863at2"/>
<dbReference type="SUPFAM" id="SSF55315">
    <property type="entry name" value="L30e-like"/>
    <property type="match status" value="1"/>
</dbReference>
<organism evidence="2 3">
    <name type="scientific">Scopulibacillus darangshiensis</name>
    <dbReference type="NCBI Taxonomy" id="442528"/>
    <lineage>
        <taxon>Bacteria</taxon>
        <taxon>Bacillati</taxon>
        <taxon>Bacillota</taxon>
        <taxon>Bacilli</taxon>
        <taxon>Bacillales</taxon>
        <taxon>Sporolactobacillaceae</taxon>
        <taxon>Scopulibacillus</taxon>
    </lineage>
</organism>